<keyword evidence="1" id="KW-0812">Transmembrane</keyword>
<dbReference type="OMA" id="HMDRRTF"/>
<organism evidence="3">
    <name type="scientific">Triticum aestivum</name>
    <name type="common">Wheat</name>
    <dbReference type="NCBI Taxonomy" id="4565"/>
    <lineage>
        <taxon>Eukaryota</taxon>
        <taxon>Viridiplantae</taxon>
        <taxon>Streptophyta</taxon>
        <taxon>Embryophyta</taxon>
        <taxon>Tracheophyta</taxon>
        <taxon>Spermatophyta</taxon>
        <taxon>Magnoliopsida</taxon>
        <taxon>Liliopsida</taxon>
        <taxon>Poales</taxon>
        <taxon>Poaceae</taxon>
        <taxon>BOP clade</taxon>
        <taxon>Pooideae</taxon>
        <taxon>Triticodae</taxon>
        <taxon>Triticeae</taxon>
        <taxon>Triticinae</taxon>
        <taxon>Triticum</taxon>
    </lineage>
</organism>
<dbReference type="STRING" id="4565.A0A3B6C6F3"/>
<dbReference type="EnsemblPlants" id="TraesCS2B02G299500.1">
    <property type="protein sequence ID" value="TraesCS2B02G299500.1"/>
    <property type="gene ID" value="TraesCS2B02G299500"/>
</dbReference>
<name>A0A3B6C6F3_WHEAT</name>
<accession>A0A3B6C6F3</accession>
<dbReference type="Gramene" id="TraesCS2B03G0782600.1">
    <property type="protein sequence ID" value="TraesCS2B03G0782600.1.CDS"/>
    <property type="gene ID" value="TraesCS2B03G0782600"/>
</dbReference>
<dbReference type="Pfam" id="PF26138">
    <property type="entry name" value="DUF8040"/>
    <property type="match status" value="1"/>
</dbReference>
<feature type="transmembrane region" description="Helical" evidence="1">
    <location>
        <begin position="16"/>
        <end position="39"/>
    </location>
</feature>
<dbReference type="Gramene" id="TraesCS2B02G299500.1">
    <property type="protein sequence ID" value="TraesCS2B02G299500.1"/>
    <property type="gene ID" value="TraesCS2B02G299500"/>
</dbReference>
<feature type="domain" description="DUF8040" evidence="2">
    <location>
        <begin position="62"/>
        <end position="118"/>
    </location>
</feature>
<evidence type="ECO:0000313" key="3">
    <source>
        <dbReference type="EnsemblPlants" id="TraesCS2B02G299500.1"/>
    </source>
</evidence>
<evidence type="ECO:0000259" key="2">
    <source>
        <dbReference type="Pfam" id="PF26138"/>
    </source>
</evidence>
<evidence type="ECO:0000256" key="1">
    <source>
        <dbReference type="SAM" id="Phobius"/>
    </source>
</evidence>
<keyword evidence="4" id="KW-1185">Reference proteome</keyword>
<dbReference type="InterPro" id="IPR058353">
    <property type="entry name" value="DUF8040"/>
</dbReference>
<reference evidence="3" key="2">
    <citation type="submission" date="2018-10" db="UniProtKB">
        <authorList>
            <consortium name="EnsemblPlants"/>
        </authorList>
    </citation>
    <scope>IDENTIFICATION</scope>
</reference>
<dbReference type="Proteomes" id="UP000019116">
    <property type="component" value="Chromosome 2B"/>
</dbReference>
<keyword evidence="1" id="KW-1133">Transmembrane helix</keyword>
<keyword evidence="1" id="KW-0472">Membrane</keyword>
<protein>
    <recommendedName>
        <fullName evidence="2">DUF8040 domain-containing protein</fullName>
    </recommendedName>
</protein>
<evidence type="ECO:0000313" key="4">
    <source>
        <dbReference type="Proteomes" id="UP000019116"/>
    </source>
</evidence>
<sequence length="123" mass="14560">MARLPLSARRGRRNAIFLNLTTSIMLVYYYVWFMFSLAYRRKCWQIERRIKIRELGGENLYRLIGESDAMCISQLHMDRRTFHILCEMVRDVGGLKGTRNTSLEEIVASFLGMYNRHRAARAH</sequence>
<dbReference type="PaxDb" id="4565-Traes_2BL_BD076D364.1"/>
<dbReference type="OrthoDB" id="660876at2759"/>
<reference evidence="3" key="1">
    <citation type="submission" date="2018-08" db="EMBL/GenBank/DDBJ databases">
        <authorList>
            <person name="Rossello M."/>
        </authorList>
    </citation>
    <scope>NUCLEOTIDE SEQUENCE [LARGE SCALE GENOMIC DNA]</scope>
    <source>
        <strain evidence="3">cv. Chinese Spring</strain>
    </source>
</reference>
<proteinExistence type="predicted"/>
<dbReference type="AlphaFoldDB" id="A0A3B6C6F3"/>